<accession>A0A9Q3EVA5</accession>
<evidence type="ECO:0000313" key="2">
    <source>
        <dbReference type="Proteomes" id="UP000765509"/>
    </source>
</evidence>
<dbReference type="Proteomes" id="UP000765509">
    <property type="component" value="Unassembled WGS sequence"/>
</dbReference>
<reference evidence="1" key="1">
    <citation type="submission" date="2021-03" db="EMBL/GenBank/DDBJ databases">
        <title>Draft genome sequence of rust myrtle Austropuccinia psidii MF-1, a brazilian biotype.</title>
        <authorList>
            <person name="Quecine M.C."/>
            <person name="Pachon D.M.R."/>
            <person name="Bonatelli M.L."/>
            <person name="Correr F.H."/>
            <person name="Franceschini L.M."/>
            <person name="Leite T.F."/>
            <person name="Margarido G.R.A."/>
            <person name="Almeida C.A."/>
            <person name="Ferrarezi J.A."/>
            <person name="Labate C.A."/>
        </authorList>
    </citation>
    <scope>NUCLEOTIDE SEQUENCE</scope>
    <source>
        <strain evidence="1">MF-1</strain>
    </source>
</reference>
<proteinExistence type="predicted"/>
<organism evidence="1 2">
    <name type="scientific">Austropuccinia psidii MF-1</name>
    <dbReference type="NCBI Taxonomy" id="1389203"/>
    <lineage>
        <taxon>Eukaryota</taxon>
        <taxon>Fungi</taxon>
        <taxon>Dikarya</taxon>
        <taxon>Basidiomycota</taxon>
        <taxon>Pucciniomycotina</taxon>
        <taxon>Pucciniomycetes</taxon>
        <taxon>Pucciniales</taxon>
        <taxon>Sphaerophragmiaceae</taxon>
        <taxon>Austropuccinia</taxon>
    </lineage>
</organism>
<dbReference type="EMBL" id="AVOT02032000">
    <property type="protein sequence ID" value="MBW0525688.1"/>
    <property type="molecule type" value="Genomic_DNA"/>
</dbReference>
<comment type="caution">
    <text evidence="1">The sequence shown here is derived from an EMBL/GenBank/DDBJ whole genome shotgun (WGS) entry which is preliminary data.</text>
</comment>
<keyword evidence="2" id="KW-1185">Reference proteome</keyword>
<dbReference type="AlphaFoldDB" id="A0A9Q3EVA5"/>
<gene>
    <name evidence="1" type="ORF">O181_065403</name>
</gene>
<evidence type="ECO:0000313" key="1">
    <source>
        <dbReference type="EMBL" id="MBW0525688.1"/>
    </source>
</evidence>
<sequence length="110" mass="11223">MPTAIGQSTIGPGGFGPTSLHSSLGKRLIGSMFGRHLKRSGNWKTLRLPDAHGMGCFLCSNASTVGLSQWSNDIGQDGAASLLTGPAPVHSLDGAGPLDTWSPAHLTDGG</sequence>
<name>A0A9Q3EVA5_9BASI</name>
<protein>
    <submittedName>
        <fullName evidence="1">Uncharacterized protein</fullName>
    </submittedName>
</protein>